<organism evidence="3 4">
    <name type="scientific">Polyporus arcularius HHB13444</name>
    <dbReference type="NCBI Taxonomy" id="1314778"/>
    <lineage>
        <taxon>Eukaryota</taxon>
        <taxon>Fungi</taxon>
        <taxon>Dikarya</taxon>
        <taxon>Basidiomycota</taxon>
        <taxon>Agaricomycotina</taxon>
        <taxon>Agaricomycetes</taxon>
        <taxon>Polyporales</taxon>
        <taxon>Polyporaceae</taxon>
        <taxon>Polyporus</taxon>
    </lineage>
</organism>
<name>A0A5C3PKA0_9APHY</name>
<dbReference type="InParanoid" id="A0A5C3PKA0"/>
<gene>
    <name evidence="3" type="ORF">K466DRAFT_587266</name>
</gene>
<dbReference type="InterPro" id="IPR045340">
    <property type="entry name" value="DUF6533"/>
</dbReference>
<dbReference type="AlphaFoldDB" id="A0A5C3PKA0"/>
<keyword evidence="1" id="KW-0812">Transmembrane</keyword>
<evidence type="ECO:0000313" key="4">
    <source>
        <dbReference type="Proteomes" id="UP000308197"/>
    </source>
</evidence>
<dbReference type="Pfam" id="PF20151">
    <property type="entry name" value="DUF6533"/>
    <property type="match status" value="1"/>
</dbReference>
<sequence length="311" mass="34565">MSAYQSLYLLNITKYSKVVACTLSLLEITSTLPEEVTLVWPKKLDVMKIVFLINKYSPLLNTTLGITLDLFTHDAKACAIQYQVLAYSYITGILFSEFILMARTMALWQFNPFVTALLVGAALEMVPLVLFITHETVSVAEYPGSSVLRTAGCLPSTQDQDLWPAYLYMILAETGIVFLTVLKWYQEPIGIMRGRLLAIMYRDGSLFFVIVLVLSIMNLLVMLLTPQEMSSSMQMPLQVIHSALCTRVLLNLRKASTHSSDGIHTDEVARHSTSTLAFDHAPGEGNICFDGEECWSGHVGGRTCASEENMA</sequence>
<accession>A0A5C3PKA0</accession>
<feature type="transmembrane region" description="Helical" evidence="1">
    <location>
        <begin position="113"/>
        <end position="133"/>
    </location>
</feature>
<feature type="domain" description="DUF6533" evidence="2">
    <location>
        <begin position="15"/>
        <end position="60"/>
    </location>
</feature>
<proteinExistence type="predicted"/>
<keyword evidence="1" id="KW-1133">Transmembrane helix</keyword>
<evidence type="ECO:0000259" key="2">
    <source>
        <dbReference type="Pfam" id="PF20151"/>
    </source>
</evidence>
<feature type="transmembrane region" description="Helical" evidence="1">
    <location>
        <begin position="206"/>
        <end position="225"/>
    </location>
</feature>
<feature type="transmembrane region" description="Helical" evidence="1">
    <location>
        <begin position="80"/>
        <end position="101"/>
    </location>
</feature>
<reference evidence="3 4" key="1">
    <citation type="journal article" date="2019" name="Nat. Ecol. Evol.">
        <title>Megaphylogeny resolves global patterns of mushroom evolution.</title>
        <authorList>
            <person name="Varga T."/>
            <person name="Krizsan K."/>
            <person name="Foldi C."/>
            <person name="Dima B."/>
            <person name="Sanchez-Garcia M."/>
            <person name="Sanchez-Ramirez S."/>
            <person name="Szollosi G.J."/>
            <person name="Szarkandi J.G."/>
            <person name="Papp V."/>
            <person name="Albert L."/>
            <person name="Andreopoulos W."/>
            <person name="Angelini C."/>
            <person name="Antonin V."/>
            <person name="Barry K.W."/>
            <person name="Bougher N.L."/>
            <person name="Buchanan P."/>
            <person name="Buyck B."/>
            <person name="Bense V."/>
            <person name="Catcheside P."/>
            <person name="Chovatia M."/>
            <person name="Cooper J."/>
            <person name="Damon W."/>
            <person name="Desjardin D."/>
            <person name="Finy P."/>
            <person name="Geml J."/>
            <person name="Haridas S."/>
            <person name="Hughes K."/>
            <person name="Justo A."/>
            <person name="Karasinski D."/>
            <person name="Kautmanova I."/>
            <person name="Kiss B."/>
            <person name="Kocsube S."/>
            <person name="Kotiranta H."/>
            <person name="LaButti K.M."/>
            <person name="Lechner B.E."/>
            <person name="Liimatainen K."/>
            <person name="Lipzen A."/>
            <person name="Lukacs Z."/>
            <person name="Mihaltcheva S."/>
            <person name="Morgado L.N."/>
            <person name="Niskanen T."/>
            <person name="Noordeloos M.E."/>
            <person name="Ohm R.A."/>
            <person name="Ortiz-Santana B."/>
            <person name="Ovrebo C."/>
            <person name="Racz N."/>
            <person name="Riley R."/>
            <person name="Savchenko A."/>
            <person name="Shiryaev A."/>
            <person name="Soop K."/>
            <person name="Spirin V."/>
            <person name="Szebenyi C."/>
            <person name="Tomsovsky M."/>
            <person name="Tulloss R.E."/>
            <person name="Uehling J."/>
            <person name="Grigoriev I.V."/>
            <person name="Vagvolgyi C."/>
            <person name="Papp T."/>
            <person name="Martin F.M."/>
            <person name="Miettinen O."/>
            <person name="Hibbett D.S."/>
            <person name="Nagy L.G."/>
        </authorList>
    </citation>
    <scope>NUCLEOTIDE SEQUENCE [LARGE SCALE GENOMIC DNA]</scope>
    <source>
        <strain evidence="3 4">HHB13444</strain>
    </source>
</reference>
<dbReference type="Proteomes" id="UP000308197">
    <property type="component" value="Unassembled WGS sequence"/>
</dbReference>
<evidence type="ECO:0000256" key="1">
    <source>
        <dbReference type="SAM" id="Phobius"/>
    </source>
</evidence>
<dbReference type="STRING" id="1314778.A0A5C3PKA0"/>
<keyword evidence="4" id="KW-1185">Reference proteome</keyword>
<feature type="transmembrane region" description="Helical" evidence="1">
    <location>
        <begin position="165"/>
        <end position="185"/>
    </location>
</feature>
<keyword evidence="1" id="KW-0472">Membrane</keyword>
<evidence type="ECO:0000313" key="3">
    <source>
        <dbReference type="EMBL" id="TFK86393.1"/>
    </source>
</evidence>
<protein>
    <recommendedName>
        <fullName evidence="2">DUF6533 domain-containing protein</fullName>
    </recommendedName>
</protein>
<dbReference type="EMBL" id="ML211201">
    <property type="protein sequence ID" value="TFK86393.1"/>
    <property type="molecule type" value="Genomic_DNA"/>
</dbReference>